<dbReference type="PANTHER" id="PTHR33406">
    <property type="entry name" value="MEMBRANE PROTEIN MJ1562-RELATED"/>
    <property type="match status" value="1"/>
</dbReference>
<evidence type="ECO:0000256" key="5">
    <source>
        <dbReference type="ARBA" id="ARBA00023136"/>
    </source>
</evidence>
<dbReference type="InterPro" id="IPR050545">
    <property type="entry name" value="Mycobact_MmpL"/>
</dbReference>
<sequence length="821" mass="90008">MHEHNIKGEWQVVGRIEDFDAGSGSPVERIIFNHRGWILAFCLVVTALLGWQATRVRLNADFEKMIPAAHSYIQNYLGHKADLSGLGNALRVSVETRNENIFDPVYLDTLRRINDELFLLPGVDRSYQKSLWTANTRWLGVTEEGLEGGTVIPDDYDGSPSSVEAVRRNVERSGEVGQLVANDYRSSVVFLPLLERDPKDGQALDYGKFSDALEAVRQKYETKDLRIHVTGFAKVVGDLIAGIREVMVFFALAVAIVAAAVLWYTRCLRSMLLVVLTSLLAVVWQLGLLPVLGYTLDPYSVLVPFLVFAIGMSHGAQKMNGIVQDIGRGVHRLVAARYTFRRLFMAGLSALLCDAVGFAVLLVIRIPVIQELAVVASLGVAILVFTNLVLLPVLLSYTGVSANAAARALRAQEAPAQDRLLWRWLERFTGRQWALAALLGAGLLGLGGFLVSLHLQVGDLDEGAPELRADSRYNRDDRFMTSHYSASSDLLVVMVRTPDGLCSDYATLKKVDVLEWQLRHLPGVEGTSSLALLSRRIVAGMNENSPKWYELVHNQPTLNTAANRSPRESFNQACNLLSVYVYLKDHRANTLGTVVTTVEDFAARHNTADVRFLLAAGSAGIEAATNIVVKSASRQMLFWVYGAVILLCIVTFRSWRAAVCAVVPLALTSVLAEALMVALGIGVKVATLPVIALGVGIGVDYALYIMTIVLVELRAGASLAQAYRRALRFTGKVVMLTGVTLAIAVATWLFSPIKFQADMGILLAFMFLWNMLGAMILLPALAYFLLPAASAGQKQASQSSGDCHELPGERWYRYDRQSGRA</sequence>
<dbReference type="AlphaFoldDB" id="H1S8N4"/>
<feature type="transmembrane region" description="Helical" evidence="6">
    <location>
        <begin position="688"/>
        <end position="713"/>
    </location>
</feature>
<dbReference type="RefSeq" id="WP_006159788.1">
    <property type="nucleotide sequence ID" value="NZ_AHJE01000053.1"/>
</dbReference>
<dbReference type="InterPro" id="IPR000731">
    <property type="entry name" value="SSD"/>
</dbReference>
<feature type="transmembrane region" description="Helical" evidence="6">
    <location>
        <begin position="298"/>
        <end position="316"/>
    </location>
</feature>
<evidence type="ECO:0000313" key="9">
    <source>
        <dbReference type="Proteomes" id="UP000005808"/>
    </source>
</evidence>
<name>H1S8N4_9BURK</name>
<evidence type="ECO:0000256" key="4">
    <source>
        <dbReference type="ARBA" id="ARBA00022989"/>
    </source>
</evidence>
<feature type="transmembrane region" description="Helical" evidence="6">
    <location>
        <begin position="636"/>
        <end position="652"/>
    </location>
</feature>
<evidence type="ECO:0000313" key="8">
    <source>
        <dbReference type="EMBL" id="EHP41076.1"/>
    </source>
</evidence>
<evidence type="ECO:0000256" key="3">
    <source>
        <dbReference type="ARBA" id="ARBA00022692"/>
    </source>
</evidence>
<dbReference type="Pfam" id="PF03176">
    <property type="entry name" value="MMPL"/>
    <property type="match status" value="2"/>
</dbReference>
<comment type="subcellular location">
    <subcellularLocation>
        <location evidence="1">Cell membrane</location>
        <topology evidence="1">Multi-pass membrane protein</topology>
    </subcellularLocation>
</comment>
<evidence type="ECO:0000256" key="1">
    <source>
        <dbReference type="ARBA" id="ARBA00004651"/>
    </source>
</evidence>
<feature type="transmembrane region" description="Helical" evidence="6">
    <location>
        <begin position="36"/>
        <end position="54"/>
    </location>
</feature>
<dbReference type="PANTHER" id="PTHR33406:SF10">
    <property type="entry name" value="SSD DOMAIN-CONTAINING PROTEIN"/>
    <property type="match status" value="1"/>
</dbReference>
<feature type="domain" description="SSD" evidence="7">
    <location>
        <begin position="275"/>
        <end position="397"/>
    </location>
</feature>
<dbReference type="Gene3D" id="1.20.1640.10">
    <property type="entry name" value="Multidrug efflux transporter AcrB transmembrane domain"/>
    <property type="match status" value="2"/>
</dbReference>
<dbReference type="SUPFAM" id="SSF82866">
    <property type="entry name" value="Multidrug efflux transporter AcrB transmembrane domain"/>
    <property type="match status" value="2"/>
</dbReference>
<dbReference type="EMBL" id="AHJE01000053">
    <property type="protein sequence ID" value="EHP41076.1"/>
    <property type="molecule type" value="Genomic_DNA"/>
</dbReference>
<dbReference type="PATRIC" id="fig|1127483.3.peg.4352"/>
<evidence type="ECO:0000256" key="6">
    <source>
        <dbReference type="SAM" id="Phobius"/>
    </source>
</evidence>
<dbReference type="PROSITE" id="PS50156">
    <property type="entry name" value="SSD"/>
    <property type="match status" value="1"/>
</dbReference>
<proteinExistence type="predicted"/>
<dbReference type="GO" id="GO:0005886">
    <property type="term" value="C:plasma membrane"/>
    <property type="evidence" value="ECO:0007669"/>
    <property type="project" value="UniProtKB-SubCell"/>
</dbReference>
<dbReference type="OrthoDB" id="9176717at2"/>
<reference evidence="8 9" key="1">
    <citation type="journal article" date="2012" name="J. Bacteriol.">
        <title>De Novo Genome Project of Cupriavidus basilensis OR16.</title>
        <authorList>
            <person name="Cserhati M."/>
            <person name="Kriszt B."/>
            <person name="Szoboszlay S."/>
            <person name="Toth A."/>
            <person name="Szabo I."/>
            <person name="Tancsics A."/>
            <person name="Nagy I."/>
            <person name="Horvath B."/>
            <person name="Nagy I."/>
            <person name="Kukolya J."/>
        </authorList>
    </citation>
    <scope>NUCLEOTIDE SEQUENCE [LARGE SCALE GENOMIC DNA]</scope>
    <source>
        <strain evidence="8 9">OR16</strain>
    </source>
</reference>
<feature type="transmembrane region" description="Helical" evidence="6">
    <location>
        <begin position="659"/>
        <end position="682"/>
    </location>
</feature>
<feature type="transmembrane region" description="Helical" evidence="6">
    <location>
        <begin position="372"/>
        <end position="397"/>
    </location>
</feature>
<gene>
    <name evidence="8" type="ORF">OR16_21778</name>
</gene>
<feature type="transmembrane region" description="Helical" evidence="6">
    <location>
        <begin position="433"/>
        <end position="455"/>
    </location>
</feature>
<dbReference type="Proteomes" id="UP000005808">
    <property type="component" value="Unassembled WGS sequence"/>
</dbReference>
<keyword evidence="5 6" id="KW-0472">Membrane</keyword>
<organism evidence="8 9">
    <name type="scientific">Cupriavidus basilensis OR16</name>
    <dbReference type="NCBI Taxonomy" id="1127483"/>
    <lineage>
        <taxon>Bacteria</taxon>
        <taxon>Pseudomonadati</taxon>
        <taxon>Pseudomonadota</taxon>
        <taxon>Betaproteobacteria</taxon>
        <taxon>Burkholderiales</taxon>
        <taxon>Burkholderiaceae</taxon>
        <taxon>Cupriavidus</taxon>
    </lineage>
</organism>
<feature type="transmembrane region" description="Helical" evidence="6">
    <location>
        <begin position="343"/>
        <end position="366"/>
    </location>
</feature>
<feature type="transmembrane region" description="Helical" evidence="6">
    <location>
        <begin position="271"/>
        <end position="292"/>
    </location>
</feature>
<feature type="transmembrane region" description="Helical" evidence="6">
    <location>
        <begin position="759"/>
        <end position="786"/>
    </location>
</feature>
<evidence type="ECO:0000259" key="7">
    <source>
        <dbReference type="PROSITE" id="PS50156"/>
    </source>
</evidence>
<evidence type="ECO:0000256" key="2">
    <source>
        <dbReference type="ARBA" id="ARBA00022475"/>
    </source>
</evidence>
<accession>H1S8N4</accession>
<keyword evidence="3 6" id="KW-0812">Transmembrane</keyword>
<comment type="caution">
    <text evidence="8">The sequence shown here is derived from an EMBL/GenBank/DDBJ whole genome shotgun (WGS) entry which is preliminary data.</text>
</comment>
<feature type="transmembrane region" description="Helical" evidence="6">
    <location>
        <begin position="733"/>
        <end position="753"/>
    </location>
</feature>
<feature type="transmembrane region" description="Helical" evidence="6">
    <location>
        <begin position="246"/>
        <end position="264"/>
    </location>
</feature>
<keyword evidence="2" id="KW-1003">Cell membrane</keyword>
<protein>
    <submittedName>
        <fullName evidence="8">Transporter</fullName>
    </submittedName>
</protein>
<dbReference type="InterPro" id="IPR004869">
    <property type="entry name" value="MMPL_dom"/>
</dbReference>
<keyword evidence="4 6" id="KW-1133">Transmembrane helix</keyword>